<reference evidence="1 2" key="1">
    <citation type="journal article" date="2019" name="Syst. Appl. Microbiol.">
        <title>Characterization of Bifidobacterium species in feaces of the Egyptian fruit bat: Description of B. vespertilionis sp. nov. and B. rousetti sp. nov.</title>
        <authorList>
            <person name="Modesto M."/>
            <person name="Satti M."/>
            <person name="Watanabe K."/>
            <person name="Puglisi E."/>
            <person name="Morelli L."/>
            <person name="Huang C.-H."/>
            <person name="Liou J.-S."/>
            <person name="Miyashita M."/>
            <person name="Tamura T."/>
            <person name="Saito S."/>
            <person name="Mori K."/>
            <person name="Huang L."/>
            <person name="Sciavilla P."/>
            <person name="Sandri C."/>
            <person name="Spiezio C."/>
            <person name="Vitali F."/>
            <person name="Cavalieri D."/>
            <person name="Perpetuini G."/>
            <person name="Tofalo R."/>
            <person name="Bonetti A."/>
            <person name="Arita M."/>
            <person name="Mattarelli P."/>
        </authorList>
    </citation>
    <scope>NUCLEOTIDE SEQUENCE [LARGE SCALE GENOMIC DNA]</scope>
    <source>
        <strain evidence="1 2">RST7</strain>
    </source>
</reference>
<gene>
    <name evidence="1" type="ORF">EMO89_02685</name>
</gene>
<name>A0A5M9ZPB2_9BIFI</name>
<organism evidence="1 2">
    <name type="scientific">Bifidobacterium tissieri</name>
    <dbReference type="NCBI Taxonomy" id="1630162"/>
    <lineage>
        <taxon>Bacteria</taxon>
        <taxon>Bacillati</taxon>
        <taxon>Actinomycetota</taxon>
        <taxon>Actinomycetes</taxon>
        <taxon>Bifidobacteriales</taxon>
        <taxon>Bifidobacteriaceae</taxon>
        <taxon>Bifidobacterium</taxon>
    </lineage>
</organism>
<accession>A0A5M9ZPB2</accession>
<protein>
    <submittedName>
        <fullName evidence="1">Uncharacterized protein</fullName>
    </submittedName>
</protein>
<dbReference type="OrthoDB" id="3238837at2"/>
<dbReference type="EMBL" id="RZUI01000002">
    <property type="protein sequence ID" value="KAA8831648.1"/>
    <property type="molecule type" value="Genomic_DNA"/>
</dbReference>
<evidence type="ECO:0000313" key="1">
    <source>
        <dbReference type="EMBL" id="KAA8831648.1"/>
    </source>
</evidence>
<dbReference type="AlphaFoldDB" id="A0A5M9ZPB2"/>
<dbReference type="RefSeq" id="WP_150380821.1">
    <property type="nucleotide sequence ID" value="NZ_RZUI01000002.1"/>
</dbReference>
<proteinExistence type="predicted"/>
<sequence length="180" mass="20392">MGDYLYDGQTEGFYLYEGEEKPKGRTLLDTDTVVVQNRRRVIDAYGGHYEPDGEPIEVVCNVEGRAQQAGQFSISGQESKKPNSQGGLTEVTPVQILAREWPGDIHSTVWIHPVNPDMSVDESRWDKYDADGAPVYRRHGSRRQWHWECRARRVVDSRFSDTSIGPYERWVGDGSDSVGS</sequence>
<evidence type="ECO:0000313" key="2">
    <source>
        <dbReference type="Proteomes" id="UP000412028"/>
    </source>
</evidence>
<comment type="caution">
    <text evidence="1">The sequence shown here is derived from an EMBL/GenBank/DDBJ whole genome shotgun (WGS) entry which is preliminary data.</text>
</comment>
<dbReference type="Proteomes" id="UP000412028">
    <property type="component" value="Unassembled WGS sequence"/>
</dbReference>